<dbReference type="SUPFAM" id="SSF49879">
    <property type="entry name" value="SMAD/FHA domain"/>
    <property type="match status" value="1"/>
</dbReference>
<feature type="compositionally biased region" description="Basic and acidic residues" evidence="1">
    <location>
        <begin position="197"/>
        <end position="206"/>
    </location>
</feature>
<name>A0ABY4N0Y4_9MICO</name>
<feature type="region of interest" description="Disordered" evidence="1">
    <location>
        <begin position="149"/>
        <end position="206"/>
    </location>
</feature>
<dbReference type="Gene3D" id="2.60.200.20">
    <property type="match status" value="1"/>
</dbReference>
<reference evidence="2" key="1">
    <citation type="submission" date="2022-05" db="EMBL/GenBank/DDBJ databases">
        <title>Complete genome sequence of toluene-degrading Gulosibacter sediminis strain ACHW.36C.</title>
        <authorList>
            <person name="Wai A.C."/>
            <person name="Lai G.K."/>
            <person name="Griffin S.D."/>
            <person name="Leung F.C."/>
        </authorList>
    </citation>
    <scope>NUCLEOTIDE SEQUENCE [LARGE SCALE GENOMIC DNA]</scope>
    <source>
        <strain evidence="2">ACHW.36C</strain>
    </source>
</reference>
<evidence type="ECO:0000256" key="1">
    <source>
        <dbReference type="SAM" id="MobiDB-lite"/>
    </source>
</evidence>
<sequence>MQNSDRHVNRERHPDFADNQFTHPPHPAPPEDAEAGNGTHSSYGAGHPHLVMTGVEGGGAEFPLTREVTTIGSAPDNDIELPGLLPHHARITHTETDEYVLDSIGETTTPSAGEASPTDDAPTGARLRHGSGFKIRELGFVFQRAEYADHGRPFGGRGGGEGEKQPQQAPPPDYRPAHEAARAAERSTHDGAPPVVDEERSPREQH</sequence>
<dbReference type="InterPro" id="IPR008984">
    <property type="entry name" value="SMAD_FHA_dom_sf"/>
</dbReference>
<protein>
    <submittedName>
        <fullName evidence="2">FHA domain-containing protein</fullName>
    </submittedName>
</protein>
<organism evidence="2">
    <name type="scientific">Gulosibacter sediminis</name>
    <dbReference type="NCBI Taxonomy" id="1729695"/>
    <lineage>
        <taxon>Bacteria</taxon>
        <taxon>Bacillati</taxon>
        <taxon>Actinomycetota</taxon>
        <taxon>Actinomycetes</taxon>
        <taxon>Micrococcales</taxon>
        <taxon>Microbacteriaceae</taxon>
        <taxon>Gulosibacter</taxon>
    </lineage>
</organism>
<proteinExistence type="predicted"/>
<feature type="region of interest" description="Disordered" evidence="1">
    <location>
        <begin position="1"/>
        <end position="58"/>
    </location>
</feature>
<dbReference type="EMBL" id="CP097160">
    <property type="protein sequence ID" value="UQN15112.1"/>
    <property type="molecule type" value="Genomic_DNA"/>
</dbReference>
<dbReference type="CDD" id="cd00060">
    <property type="entry name" value="FHA"/>
    <property type="match status" value="1"/>
</dbReference>
<evidence type="ECO:0000313" key="2">
    <source>
        <dbReference type="EMBL" id="UQN15112.1"/>
    </source>
</evidence>
<accession>A0ABY4N0Y4</accession>
<feature type="compositionally biased region" description="Basic and acidic residues" evidence="1">
    <location>
        <begin position="1"/>
        <end position="16"/>
    </location>
</feature>
<gene>
    <name evidence="2" type="ORF">M3M28_01185</name>
</gene>
<feature type="compositionally biased region" description="Basic and acidic residues" evidence="1">
    <location>
        <begin position="175"/>
        <end position="189"/>
    </location>
</feature>
<feature type="region of interest" description="Disordered" evidence="1">
    <location>
        <begin position="106"/>
        <end position="127"/>
    </location>
</feature>